<dbReference type="VEuPathDB" id="FungiDB:JI435_018500"/>
<organism evidence="1 2">
    <name type="scientific">Phaeosphaeria nodorum (strain SN15 / ATCC MYA-4574 / FGSC 10173)</name>
    <name type="common">Glume blotch fungus</name>
    <name type="synonym">Parastagonospora nodorum</name>
    <dbReference type="NCBI Taxonomy" id="321614"/>
    <lineage>
        <taxon>Eukaryota</taxon>
        <taxon>Fungi</taxon>
        <taxon>Dikarya</taxon>
        <taxon>Ascomycota</taxon>
        <taxon>Pezizomycotina</taxon>
        <taxon>Dothideomycetes</taxon>
        <taxon>Pleosporomycetidae</taxon>
        <taxon>Pleosporales</taxon>
        <taxon>Pleosporineae</taxon>
        <taxon>Phaeosphaeriaceae</taxon>
        <taxon>Parastagonospora</taxon>
    </lineage>
</organism>
<protein>
    <submittedName>
        <fullName evidence="1">Uncharacterized protein</fullName>
    </submittedName>
</protein>
<dbReference type="GeneID" id="5969323"/>
<name>Q0V2B4_PHANO</name>
<reference evidence="2" key="1">
    <citation type="journal article" date="2007" name="Plant Cell">
        <title>Dothideomycete-plant interactions illuminated by genome sequencing and EST analysis of the wheat pathogen Stagonospora nodorum.</title>
        <authorList>
            <person name="Hane J.K."/>
            <person name="Lowe R.G."/>
            <person name="Solomon P.S."/>
            <person name="Tan K.C."/>
            <person name="Schoch C.L."/>
            <person name="Spatafora J.W."/>
            <person name="Crous P.W."/>
            <person name="Kodira C."/>
            <person name="Birren B.W."/>
            <person name="Galagan J.E."/>
            <person name="Torriani S.F."/>
            <person name="McDonald B.A."/>
            <person name="Oliver R.P."/>
        </authorList>
    </citation>
    <scope>NUCLEOTIDE SEQUENCE [LARGE SCALE GENOMIC DNA]</scope>
    <source>
        <strain evidence="2">SN15 / ATCC MYA-4574 / FGSC 10173</strain>
    </source>
</reference>
<dbReference type="RefSeq" id="XP_001792475.1">
    <property type="nucleotide sequence ID" value="XM_001792423.1"/>
</dbReference>
<dbReference type="AlphaFoldDB" id="Q0V2B4"/>
<proteinExistence type="predicted"/>
<accession>Q0V2B4</accession>
<gene>
    <name evidence="1" type="ORF">SNOG_01850</name>
</gene>
<dbReference type="Proteomes" id="UP000001055">
    <property type="component" value="Unassembled WGS sequence"/>
</dbReference>
<evidence type="ECO:0000313" key="1">
    <source>
        <dbReference type="EMBL" id="EAT90062.1"/>
    </source>
</evidence>
<dbReference type="InParanoid" id="Q0V2B4"/>
<evidence type="ECO:0000313" key="2">
    <source>
        <dbReference type="Proteomes" id="UP000001055"/>
    </source>
</evidence>
<dbReference type="EMBL" id="CH445327">
    <property type="protein sequence ID" value="EAT90062.1"/>
    <property type="molecule type" value="Genomic_DNA"/>
</dbReference>
<sequence length="120" mass="13754">MSPFSFRKELHLSILSLVSWTESPRSVAVTEEPIDQGGPPKPFHIYLPAALPMSKSWDEAQRQAQKVKHVVVVPCEDHASENSSGDPFLFRFDIDILHCWIKIRCRKQRLLTTGGRRSRE</sequence>
<dbReference type="KEGG" id="pno:SNOG_01850"/>